<sequence length="115" mass="13024">MVNFQLRSVPSPTTYLPTGSPKKSKILTKEKINKLIQEASDIEYLMTRVASIFGISGACRMDELVKMTLQDVEDLQSKLLISIPGSKINKPRSFVVNQMYLNVYRKYVALNIPKT</sequence>
<comment type="caution">
    <text evidence="2">The sequence shown here is derived from an EMBL/GenBank/DDBJ whole genome shotgun (WGS) entry which is preliminary data.</text>
</comment>
<dbReference type="EMBL" id="JAPWTJ010001550">
    <property type="protein sequence ID" value="KAJ8970958.1"/>
    <property type="molecule type" value="Genomic_DNA"/>
</dbReference>
<keyword evidence="3" id="KW-1185">Reference proteome</keyword>
<evidence type="ECO:0008006" key="4">
    <source>
        <dbReference type="Google" id="ProtNLM"/>
    </source>
</evidence>
<proteinExistence type="predicted"/>
<dbReference type="Gene3D" id="1.10.443.10">
    <property type="entry name" value="Intergrase catalytic core"/>
    <property type="match status" value="1"/>
</dbReference>
<evidence type="ECO:0000256" key="1">
    <source>
        <dbReference type="ARBA" id="ARBA00023172"/>
    </source>
</evidence>
<dbReference type="InterPro" id="IPR013762">
    <property type="entry name" value="Integrase-like_cat_sf"/>
</dbReference>
<organism evidence="2 3">
    <name type="scientific">Molorchus minor</name>
    <dbReference type="NCBI Taxonomy" id="1323400"/>
    <lineage>
        <taxon>Eukaryota</taxon>
        <taxon>Metazoa</taxon>
        <taxon>Ecdysozoa</taxon>
        <taxon>Arthropoda</taxon>
        <taxon>Hexapoda</taxon>
        <taxon>Insecta</taxon>
        <taxon>Pterygota</taxon>
        <taxon>Neoptera</taxon>
        <taxon>Endopterygota</taxon>
        <taxon>Coleoptera</taxon>
        <taxon>Polyphaga</taxon>
        <taxon>Cucujiformia</taxon>
        <taxon>Chrysomeloidea</taxon>
        <taxon>Cerambycidae</taxon>
        <taxon>Lamiinae</taxon>
        <taxon>Monochamini</taxon>
        <taxon>Molorchus</taxon>
    </lineage>
</organism>
<keyword evidence="1" id="KW-0233">DNA recombination</keyword>
<dbReference type="InterPro" id="IPR011010">
    <property type="entry name" value="DNA_brk_join_enz"/>
</dbReference>
<evidence type="ECO:0000313" key="2">
    <source>
        <dbReference type="EMBL" id="KAJ8970958.1"/>
    </source>
</evidence>
<dbReference type="SUPFAM" id="SSF56349">
    <property type="entry name" value="DNA breaking-rejoining enzymes"/>
    <property type="match status" value="1"/>
</dbReference>
<evidence type="ECO:0000313" key="3">
    <source>
        <dbReference type="Proteomes" id="UP001162164"/>
    </source>
</evidence>
<protein>
    <recommendedName>
        <fullName evidence="4">Tyr recombinase domain-containing protein</fullName>
    </recommendedName>
</protein>
<accession>A0ABQ9J1C9</accession>
<dbReference type="Proteomes" id="UP001162164">
    <property type="component" value="Unassembled WGS sequence"/>
</dbReference>
<name>A0ABQ9J1C9_9CUCU</name>
<reference evidence="2" key="1">
    <citation type="journal article" date="2023" name="Insect Mol. Biol.">
        <title>Genome sequencing provides insights into the evolution of gene families encoding plant cell wall-degrading enzymes in longhorned beetles.</title>
        <authorList>
            <person name="Shin N.R."/>
            <person name="Okamura Y."/>
            <person name="Kirsch R."/>
            <person name="Pauchet Y."/>
        </authorList>
    </citation>
    <scope>NUCLEOTIDE SEQUENCE</scope>
    <source>
        <strain evidence="2">MMC_N1</strain>
    </source>
</reference>
<gene>
    <name evidence="2" type="ORF">NQ317_000644</name>
</gene>